<proteinExistence type="predicted"/>
<gene>
    <name evidence="2" type="ORF">GPECTOR_13g828</name>
</gene>
<dbReference type="SUPFAM" id="SSF53850">
    <property type="entry name" value="Periplasmic binding protein-like II"/>
    <property type="match status" value="1"/>
</dbReference>
<feature type="region of interest" description="Disordered" evidence="1">
    <location>
        <begin position="568"/>
        <end position="590"/>
    </location>
</feature>
<dbReference type="InterPro" id="IPR050490">
    <property type="entry name" value="Bact_solute-bd_prot1"/>
</dbReference>
<evidence type="ECO:0000256" key="1">
    <source>
        <dbReference type="SAM" id="MobiDB-lite"/>
    </source>
</evidence>
<dbReference type="Gene3D" id="3.40.190.10">
    <property type="entry name" value="Periplasmic binding protein-like II"/>
    <property type="match status" value="1"/>
</dbReference>
<dbReference type="PANTHER" id="PTHR43649:SF12">
    <property type="entry name" value="DIACETYLCHITOBIOSE BINDING PROTEIN DASA"/>
    <property type="match status" value="1"/>
</dbReference>
<keyword evidence="3" id="KW-1185">Reference proteome</keyword>
<dbReference type="OrthoDB" id="542878at2759"/>
<sequence length="590" mass="63554">MNSIANRAKFEKCFYLEHPARLRVLAGTAHLYPVFANMASQFSAATGYFNYTFLLGASAATLRNAISAPPPIRDTDDESGGVDAIIASPTHMSSMYEVVALPVASSPALLLYHLPTFERDGLQVPVTWDQVLQLAAEYKGRDCFADGALLRWVFSSFVQTHGSSQGMFLDPGSLANLANSSAMAEALNLWRKLRVVSEQPPGDCTIYEDALYLRGRCLMSLTTHATFKAAFARDAPPAYTAMRGRMGMAMFPGSTRVLDRPTGRLVDCDASTCPLAHVTAPGRDGVMRPVNQPIPSSNIIVMINAQSPPKYQFYAYSLFSYLTSPHVLGTDGDALLLTDPRLETAPLRRVDLTPEAAAHWVARGYHPADVDQFFAAYRASLENPNQAFEPRFPGVLNVTLWEHLDAGVMDAAISVHHAVLRTAFAQWGGYESATEGDSFIVAFQNPTAALNCALAAQQALLDAPWPPGLLHSPPLPGLEGDEDPLMTVVAYPLFSRKPTKGFTQAPYAAAEALGGARACPPAASWRRSLSERPAAHDPAALPAPAPPALGRAAASLAWALPECLVRSPRAATLDPEPRREAPWDGDADTA</sequence>
<dbReference type="SUPFAM" id="SSF55073">
    <property type="entry name" value="Nucleotide cyclase"/>
    <property type="match status" value="1"/>
</dbReference>
<comment type="caution">
    <text evidence="2">The sequence shown here is derived from an EMBL/GenBank/DDBJ whole genome shotgun (WGS) entry which is preliminary data.</text>
</comment>
<dbReference type="InterPro" id="IPR029787">
    <property type="entry name" value="Nucleotide_cyclase"/>
</dbReference>
<evidence type="ECO:0000313" key="3">
    <source>
        <dbReference type="Proteomes" id="UP000075714"/>
    </source>
</evidence>
<reference evidence="3" key="1">
    <citation type="journal article" date="2016" name="Nat. Commun.">
        <title>The Gonium pectorale genome demonstrates co-option of cell cycle regulation during the evolution of multicellularity.</title>
        <authorList>
            <person name="Hanschen E.R."/>
            <person name="Marriage T.N."/>
            <person name="Ferris P.J."/>
            <person name="Hamaji T."/>
            <person name="Toyoda A."/>
            <person name="Fujiyama A."/>
            <person name="Neme R."/>
            <person name="Noguchi H."/>
            <person name="Minakuchi Y."/>
            <person name="Suzuki M."/>
            <person name="Kawai-Toyooka H."/>
            <person name="Smith D.R."/>
            <person name="Sparks H."/>
            <person name="Anderson J."/>
            <person name="Bakaric R."/>
            <person name="Luria V."/>
            <person name="Karger A."/>
            <person name="Kirschner M.W."/>
            <person name="Durand P.M."/>
            <person name="Michod R.E."/>
            <person name="Nozaki H."/>
            <person name="Olson B.J."/>
        </authorList>
    </citation>
    <scope>NUCLEOTIDE SEQUENCE [LARGE SCALE GENOMIC DNA]</scope>
    <source>
        <strain evidence="3">NIES-2863</strain>
    </source>
</reference>
<feature type="region of interest" description="Disordered" evidence="1">
    <location>
        <begin position="524"/>
        <end position="543"/>
    </location>
</feature>
<organism evidence="2 3">
    <name type="scientific">Gonium pectorale</name>
    <name type="common">Green alga</name>
    <dbReference type="NCBI Taxonomy" id="33097"/>
    <lineage>
        <taxon>Eukaryota</taxon>
        <taxon>Viridiplantae</taxon>
        <taxon>Chlorophyta</taxon>
        <taxon>core chlorophytes</taxon>
        <taxon>Chlorophyceae</taxon>
        <taxon>CS clade</taxon>
        <taxon>Chlamydomonadales</taxon>
        <taxon>Volvocaceae</taxon>
        <taxon>Gonium</taxon>
    </lineage>
</organism>
<evidence type="ECO:0008006" key="4">
    <source>
        <dbReference type="Google" id="ProtNLM"/>
    </source>
</evidence>
<accession>A0A150GPS7</accession>
<dbReference type="Gene3D" id="3.30.70.1230">
    <property type="entry name" value="Nucleotide cyclase"/>
    <property type="match status" value="1"/>
</dbReference>
<dbReference type="Proteomes" id="UP000075714">
    <property type="component" value="Unassembled WGS sequence"/>
</dbReference>
<dbReference type="PANTHER" id="PTHR43649">
    <property type="entry name" value="ARABINOSE-BINDING PROTEIN-RELATED"/>
    <property type="match status" value="1"/>
</dbReference>
<protein>
    <recommendedName>
        <fullName evidence="4">Guanylate cyclase domain-containing protein</fullName>
    </recommendedName>
</protein>
<dbReference type="AlphaFoldDB" id="A0A150GPS7"/>
<evidence type="ECO:0000313" key="2">
    <source>
        <dbReference type="EMBL" id="KXZ51340.1"/>
    </source>
</evidence>
<name>A0A150GPS7_GONPE</name>
<dbReference type="EMBL" id="LSYV01000014">
    <property type="protein sequence ID" value="KXZ51340.1"/>
    <property type="molecule type" value="Genomic_DNA"/>
</dbReference>